<dbReference type="Proteomes" id="UP001495910">
    <property type="component" value="Unassembled WGS sequence"/>
</dbReference>
<evidence type="ECO:0000256" key="1">
    <source>
        <dbReference type="ARBA" id="ARBA00008791"/>
    </source>
</evidence>
<dbReference type="Gene3D" id="3.40.50.620">
    <property type="entry name" value="HUPs"/>
    <property type="match status" value="1"/>
</dbReference>
<comment type="caution">
    <text evidence="3">The sequence shown here is derived from an EMBL/GenBank/DDBJ whole genome shotgun (WGS) entry which is preliminary data.</text>
</comment>
<dbReference type="EMBL" id="JBANDC010000012">
    <property type="protein sequence ID" value="MEM4989158.1"/>
    <property type="molecule type" value="Genomic_DNA"/>
</dbReference>
<name>A0ABU9PYR8_9BURK</name>
<gene>
    <name evidence="3" type="ORF">V8G57_17350</name>
</gene>
<evidence type="ECO:0000313" key="3">
    <source>
        <dbReference type="EMBL" id="MEM4989158.1"/>
    </source>
</evidence>
<evidence type="ECO:0000313" key="4">
    <source>
        <dbReference type="Proteomes" id="UP001495910"/>
    </source>
</evidence>
<dbReference type="CDD" id="cd00293">
    <property type="entry name" value="USP-like"/>
    <property type="match status" value="1"/>
</dbReference>
<dbReference type="InterPro" id="IPR006016">
    <property type="entry name" value="UspA"/>
</dbReference>
<organism evidence="3 4">
    <name type="scientific">Collimonas rhizosphaerae</name>
    <dbReference type="NCBI Taxonomy" id="3126357"/>
    <lineage>
        <taxon>Bacteria</taxon>
        <taxon>Pseudomonadati</taxon>
        <taxon>Pseudomonadota</taxon>
        <taxon>Betaproteobacteria</taxon>
        <taxon>Burkholderiales</taxon>
        <taxon>Oxalobacteraceae</taxon>
        <taxon>Collimonas</taxon>
    </lineage>
</organism>
<proteinExistence type="inferred from homology"/>
<dbReference type="PANTHER" id="PTHR46268:SF6">
    <property type="entry name" value="UNIVERSAL STRESS PROTEIN UP12"/>
    <property type="match status" value="1"/>
</dbReference>
<dbReference type="InterPro" id="IPR014729">
    <property type="entry name" value="Rossmann-like_a/b/a_fold"/>
</dbReference>
<dbReference type="SUPFAM" id="SSF52402">
    <property type="entry name" value="Adenine nucleotide alpha hydrolases-like"/>
    <property type="match status" value="1"/>
</dbReference>
<feature type="domain" description="UspA" evidence="2">
    <location>
        <begin position="1"/>
        <end position="145"/>
    </location>
</feature>
<comment type="similarity">
    <text evidence="1">Belongs to the universal stress protein A family.</text>
</comment>
<dbReference type="RefSeq" id="WP_342830432.1">
    <property type="nucleotide sequence ID" value="NZ_JBANDC010000012.1"/>
</dbReference>
<keyword evidence="4" id="KW-1185">Reference proteome</keyword>
<protein>
    <submittedName>
        <fullName evidence="3">Universal stress protein</fullName>
    </submittedName>
</protein>
<evidence type="ECO:0000259" key="2">
    <source>
        <dbReference type="Pfam" id="PF00582"/>
    </source>
</evidence>
<dbReference type="PRINTS" id="PR01438">
    <property type="entry name" value="UNVRSLSTRESS"/>
</dbReference>
<dbReference type="PANTHER" id="PTHR46268">
    <property type="entry name" value="STRESS RESPONSE PROTEIN NHAX"/>
    <property type="match status" value="1"/>
</dbReference>
<reference evidence="3 4" key="1">
    <citation type="submission" date="2024-02" db="EMBL/GenBank/DDBJ databases">
        <title>Draft genome sequence of Collimonas sp. strain H4R21, an effective mineral-weathering bacterial strain isolated from the beech rhizosphere.</title>
        <authorList>
            <person name="Morin E."/>
            <person name="Uroz S."/>
            <person name="Leveau J.H.J."/>
            <person name="Kumar R."/>
            <person name="Rey M.W."/>
            <person name="Pham J."/>
        </authorList>
    </citation>
    <scope>NUCLEOTIDE SEQUENCE [LARGE SCALE GENOMIC DNA]</scope>
    <source>
        <strain evidence="3 4">H4R21</strain>
    </source>
</reference>
<accession>A0ABU9PYR8</accession>
<dbReference type="InterPro" id="IPR006015">
    <property type="entry name" value="Universal_stress_UspA"/>
</dbReference>
<sequence>MYKHLLLPTDGSPLSELAIRNTMQFAKSINAKVTGFYVSPPYHALSFQMEMMAESEDDFAKHSRSQAEKLLADIEDAANIAGVSCDTTYAIGDHPYEEIIKAANANGCDLITMASHGRKGMRGLLLGSEAQKVLTHSKIPVLIYR</sequence>
<dbReference type="Pfam" id="PF00582">
    <property type="entry name" value="Usp"/>
    <property type="match status" value="1"/>
</dbReference>